<dbReference type="InterPro" id="IPR000717">
    <property type="entry name" value="PCI_dom"/>
</dbReference>
<dbReference type="Proteomes" id="UP000054399">
    <property type="component" value="Unassembled WGS sequence"/>
</dbReference>
<evidence type="ECO:0000256" key="2">
    <source>
        <dbReference type="ARBA" id="ARBA00022790"/>
    </source>
</evidence>
<dbReference type="PROSITE" id="PS50250">
    <property type="entry name" value="PCI"/>
    <property type="match status" value="1"/>
</dbReference>
<comment type="similarity">
    <text evidence="1">Belongs to the CSN7/EIF3M family. CSN7 subfamily.</text>
</comment>
<dbReference type="GeneID" id="91991771"/>
<dbReference type="SMART" id="SM00088">
    <property type="entry name" value="PINT"/>
    <property type="match status" value="1"/>
</dbReference>
<evidence type="ECO:0000313" key="6">
    <source>
        <dbReference type="Proteomes" id="UP000054399"/>
    </source>
</evidence>
<gene>
    <name evidence="5" type="ORF">I308_104915</name>
</gene>
<feature type="domain" description="PCI" evidence="4">
    <location>
        <begin position="1"/>
        <end position="156"/>
    </location>
</feature>
<evidence type="ECO:0000256" key="3">
    <source>
        <dbReference type="SAM" id="MobiDB-lite"/>
    </source>
</evidence>
<dbReference type="Pfam" id="PF01399">
    <property type="entry name" value="PCI"/>
    <property type="match status" value="1"/>
</dbReference>
<dbReference type="PANTHER" id="PTHR15350:SF5">
    <property type="entry name" value="COP9 SIGNALOSOME COMPLEX SUBUNIT 7"/>
    <property type="match status" value="1"/>
</dbReference>
<dbReference type="RefSeq" id="XP_066612863.1">
    <property type="nucleotide sequence ID" value="XM_066759376.1"/>
</dbReference>
<dbReference type="EMBL" id="ATAM02000008">
    <property type="protein sequence ID" value="KAL0245779.1"/>
    <property type="molecule type" value="Genomic_DNA"/>
</dbReference>
<accession>A0ABR3BNX8</accession>
<name>A0ABR3BNX8_9TREE</name>
<keyword evidence="6" id="KW-1185">Reference proteome</keyword>
<keyword evidence="2" id="KW-0736">Signalosome</keyword>
<reference evidence="5" key="2">
    <citation type="submission" date="2024-01" db="EMBL/GenBank/DDBJ databases">
        <title>Comparative genomics of Cryptococcus and Kwoniella reveals pathogenesis evolution and contrasting modes of karyotype evolution via chromosome fusion or intercentromeric recombination.</title>
        <authorList>
            <person name="Coelho M.A."/>
            <person name="David-Palma M."/>
            <person name="Shea T."/>
            <person name="Bowers K."/>
            <person name="Mcginley-Smith S."/>
            <person name="Mohammad A.W."/>
            <person name="Gnirke A."/>
            <person name="Yurkov A.M."/>
            <person name="Nowrousian M."/>
            <person name="Sun S."/>
            <person name="Cuomo C.A."/>
            <person name="Heitman J."/>
        </authorList>
    </citation>
    <scope>NUCLEOTIDE SEQUENCE</scope>
    <source>
        <strain evidence="5">IND107</strain>
    </source>
</reference>
<comment type="caution">
    <text evidence="5">The sequence shown here is derived from an EMBL/GenBank/DDBJ whole genome shotgun (WGS) entry which is preliminary data.</text>
</comment>
<evidence type="ECO:0000256" key="1">
    <source>
        <dbReference type="ARBA" id="ARBA00008482"/>
    </source>
</evidence>
<reference evidence="5" key="1">
    <citation type="submission" date="2015-01" db="EMBL/GenBank/DDBJ databases">
        <authorList>
            <consortium name="The Broad Institute Genomics Platform"/>
            <person name="Cuomo C."/>
            <person name="Litvintseva A."/>
            <person name="Chen Y."/>
            <person name="Heitman J."/>
            <person name="Sun S."/>
            <person name="Springer D."/>
            <person name="Dromer F."/>
            <person name="Young S."/>
            <person name="Zeng Q."/>
            <person name="Gargeya S."/>
            <person name="Abouelleil A."/>
            <person name="Alvarado L."/>
            <person name="Chapman S.B."/>
            <person name="Gainer-Dewar J."/>
            <person name="Goldberg J."/>
            <person name="Griggs A."/>
            <person name="Gujja S."/>
            <person name="Hansen M."/>
            <person name="Howarth C."/>
            <person name="Imamovic A."/>
            <person name="Larimer J."/>
            <person name="Murphy C."/>
            <person name="Naylor J."/>
            <person name="Pearson M."/>
            <person name="Priest M."/>
            <person name="Roberts A."/>
            <person name="Saif S."/>
            <person name="Shea T."/>
            <person name="Sykes S."/>
            <person name="Wortman J."/>
            <person name="Nusbaum C."/>
            <person name="Birren B."/>
        </authorList>
    </citation>
    <scope>NUCLEOTIDE SEQUENCE</scope>
    <source>
        <strain evidence="5">IND107</strain>
    </source>
</reference>
<feature type="compositionally biased region" description="Basic and acidic residues" evidence="3">
    <location>
        <begin position="224"/>
        <end position="234"/>
    </location>
</feature>
<proteinExistence type="inferred from homology"/>
<dbReference type="InterPro" id="IPR045237">
    <property type="entry name" value="COPS7/eIF3m"/>
</dbReference>
<evidence type="ECO:0000313" key="5">
    <source>
        <dbReference type="EMBL" id="KAL0245779.1"/>
    </source>
</evidence>
<organism evidence="5 6">
    <name type="scientific">Cryptococcus tetragattii IND107</name>
    <dbReference type="NCBI Taxonomy" id="1296105"/>
    <lineage>
        <taxon>Eukaryota</taxon>
        <taxon>Fungi</taxon>
        <taxon>Dikarya</taxon>
        <taxon>Basidiomycota</taxon>
        <taxon>Agaricomycotina</taxon>
        <taxon>Tremellomycetes</taxon>
        <taxon>Tremellales</taxon>
        <taxon>Cryptococcaceae</taxon>
        <taxon>Cryptococcus</taxon>
        <taxon>Cryptococcus gattii species complex</taxon>
    </lineage>
</organism>
<protein>
    <recommendedName>
        <fullName evidence="4">PCI domain-containing protein</fullName>
    </recommendedName>
</protein>
<feature type="region of interest" description="Disordered" evidence="3">
    <location>
        <begin position="224"/>
        <end position="244"/>
    </location>
</feature>
<dbReference type="PANTHER" id="PTHR15350">
    <property type="entry name" value="COP9 SIGNALOSOME COMPLEX SUBUNIT 7/DENDRITIC CELL PROTEIN GA17"/>
    <property type="match status" value="1"/>
</dbReference>
<dbReference type="Pfam" id="PF22061">
    <property type="entry name" value="CSN7_HB_subdom"/>
    <property type="match status" value="1"/>
</dbReference>
<evidence type="ECO:0000259" key="4">
    <source>
        <dbReference type="PROSITE" id="PS50250"/>
    </source>
</evidence>
<sequence>MADQTSRLEPFLILARSTKGAAAAKVILDVTAAPGIYVFSELLEMPNIQELSSNASFGGHFQLLQLFAYGTLQNYEENKAIFPSLMDAHINKLRQLTLLSLASQHRSLRYQDVSQTLQLQTLRQVEDIIIDTIYAGLLTGKLHHDKKVFHIDWVAGRDVREEDLVIIQKSLENWCQTAQTLLGALDTEITHLRQGTANEASELAAYRFRRDEVYETVTNELRNEKAEKSAKRGTEAGAEFNTQQWNAHGRGYEEQAGPAMSADGATFGGKAGQNILQSLAQVGNLGGAFSGRNNLIRNVSGQSDELENYRAFKRSKD</sequence>